<protein>
    <submittedName>
        <fullName evidence="2">Uncharacterized protein</fullName>
    </submittedName>
</protein>
<dbReference type="VEuPathDB" id="FungiDB:PV08_03778"/>
<dbReference type="EMBL" id="KN847494">
    <property type="protein sequence ID" value="KIW16590.1"/>
    <property type="molecule type" value="Genomic_DNA"/>
</dbReference>
<keyword evidence="3" id="KW-1185">Reference proteome</keyword>
<feature type="region of interest" description="Disordered" evidence="1">
    <location>
        <begin position="1"/>
        <end position="43"/>
    </location>
</feature>
<gene>
    <name evidence="2" type="ORF">PV08_03778</name>
</gene>
<sequence length="104" mass="11905">MAPVTSDTKVCRSHDAERHDYYSTEAERERELEQEEERQRELERARTAELRRLREEADRIAAGTPATATALASQAWHLDRPRNGRYMQRRNAISGPSSGPSGPR</sequence>
<proteinExistence type="predicted"/>
<dbReference type="RefSeq" id="XP_016236806.1">
    <property type="nucleotide sequence ID" value="XM_016378129.1"/>
</dbReference>
<evidence type="ECO:0000256" key="1">
    <source>
        <dbReference type="SAM" id="MobiDB-lite"/>
    </source>
</evidence>
<accession>A0A0D2BDB7</accession>
<feature type="compositionally biased region" description="Basic and acidic residues" evidence="1">
    <location>
        <begin position="9"/>
        <end position="43"/>
    </location>
</feature>
<name>A0A0D2BDB7_9EURO</name>
<feature type="region of interest" description="Disordered" evidence="1">
    <location>
        <begin position="64"/>
        <end position="104"/>
    </location>
</feature>
<dbReference type="HOGENOM" id="CLU_2250194_0_0_1"/>
<organism evidence="2 3">
    <name type="scientific">Exophiala spinifera</name>
    <dbReference type="NCBI Taxonomy" id="91928"/>
    <lineage>
        <taxon>Eukaryota</taxon>
        <taxon>Fungi</taxon>
        <taxon>Dikarya</taxon>
        <taxon>Ascomycota</taxon>
        <taxon>Pezizomycotina</taxon>
        <taxon>Eurotiomycetes</taxon>
        <taxon>Chaetothyriomycetidae</taxon>
        <taxon>Chaetothyriales</taxon>
        <taxon>Herpotrichiellaceae</taxon>
        <taxon>Exophiala</taxon>
    </lineage>
</organism>
<dbReference type="Proteomes" id="UP000053328">
    <property type="component" value="Unassembled WGS sequence"/>
</dbReference>
<evidence type="ECO:0000313" key="3">
    <source>
        <dbReference type="Proteomes" id="UP000053328"/>
    </source>
</evidence>
<dbReference type="GeneID" id="27330861"/>
<reference evidence="2 3" key="1">
    <citation type="submission" date="2015-01" db="EMBL/GenBank/DDBJ databases">
        <title>The Genome Sequence of Exophiala spinifera CBS89968.</title>
        <authorList>
            <consortium name="The Broad Institute Genomics Platform"/>
            <person name="Cuomo C."/>
            <person name="de Hoog S."/>
            <person name="Gorbushina A."/>
            <person name="Stielow B."/>
            <person name="Teixiera M."/>
            <person name="Abouelleil A."/>
            <person name="Chapman S.B."/>
            <person name="Priest M."/>
            <person name="Young S.K."/>
            <person name="Wortman J."/>
            <person name="Nusbaum C."/>
            <person name="Birren B."/>
        </authorList>
    </citation>
    <scope>NUCLEOTIDE SEQUENCE [LARGE SCALE GENOMIC DNA]</scope>
    <source>
        <strain evidence="2 3">CBS 89968</strain>
    </source>
</reference>
<dbReference type="AlphaFoldDB" id="A0A0D2BDB7"/>
<feature type="compositionally biased region" description="Low complexity" evidence="1">
    <location>
        <begin position="94"/>
        <end position="104"/>
    </location>
</feature>
<evidence type="ECO:0000313" key="2">
    <source>
        <dbReference type="EMBL" id="KIW16590.1"/>
    </source>
</evidence>